<dbReference type="GO" id="GO:0016740">
    <property type="term" value="F:transferase activity"/>
    <property type="evidence" value="ECO:0007669"/>
    <property type="project" value="UniProtKB-KW"/>
</dbReference>
<protein>
    <submittedName>
        <fullName evidence="5">Sugar transferase</fullName>
        <ecNumber evidence="5">2.7.8.-</ecNumber>
    </submittedName>
</protein>
<comment type="similarity">
    <text evidence="1">Belongs to the bacterial sugar transferase family.</text>
</comment>
<gene>
    <name evidence="5" type="ORF">V6575_04370</name>
</gene>
<comment type="caution">
    <text evidence="5">The sequence shown here is derived from an EMBL/GenBank/DDBJ whole genome shotgun (WGS) entry which is preliminary data.</text>
</comment>
<dbReference type="PANTHER" id="PTHR30576:SF0">
    <property type="entry name" value="UNDECAPRENYL-PHOSPHATE N-ACETYLGALACTOSAMINYL 1-PHOSPHATE TRANSFERASE-RELATED"/>
    <property type="match status" value="1"/>
</dbReference>
<evidence type="ECO:0000256" key="3">
    <source>
        <dbReference type="SAM" id="MobiDB-lite"/>
    </source>
</evidence>
<reference evidence="5 6" key="1">
    <citation type="submission" date="2024-02" db="EMBL/GenBank/DDBJ databases">
        <title>Roseibium algae sp. nov., isolated from marine alga (Grateloupia sp.), showing potential in myo-inositol conversion.</title>
        <authorList>
            <person name="Wang Y."/>
        </authorList>
    </citation>
    <scope>NUCLEOTIDE SEQUENCE [LARGE SCALE GENOMIC DNA]</scope>
    <source>
        <strain evidence="5 6">H3510</strain>
    </source>
</reference>
<evidence type="ECO:0000313" key="5">
    <source>
        <dbReference type="EMBL" id="MEJ8473310.1"/>
    </source>
</evidence>
<dbReference type="EC" id="2.7.8.-" evidence="5"/>
<evidence type="ECO:0000256" key="1">
    <source>
        <dbReference type="ARBA" id="ARBA00006464"/>
    </source>
</evidence>
<feature type="region of interest" description="Disordered" evidence="3">
    <location>
        <begin position="1"/>
        <end position="24"/>
    </location>
</feature>
<dbReference type="RefSeq" id="WP_340272876.1">
    <property type="nucleotide sequence ID" value="NZ_JBAKIA010000002.1"/>
</dbReference>
<sequence>MPAVTLPPRVTHEGSGQQPSAGELPQAVYQAKPSRPLKRALDIALSVSGLILLSPLLVGISIAIKLTSKGHVLFRQERHGLNGNTFILYKFRSMYADRCDRSGVQQTVKGDRRITPVGRFLRQSNFDELPQLFNVLKGDMSIVGPRPHVPGMLANGMPYEQFDPLYQSRHQVRPGITGLAQANGFRGETRDPYAAHMRLYYDLTYIDKRSTWLDFKIIMATLVREFIKGNGS</sequence>
<keyword evidence="5" id="KW-0808">Transferase</keyword>
<dbReference type="EMBL" id="JBAKIA010000002">
    <property type="protein sequence ID" value="MEJ8473310.1"/>
    <property type="molecule type" value="Genomic_DNA"/>
</dbReference>
<evidence type="ECO:0000256" key="2">
    <source>
        <dbReference type="ARBA" id="ARBA00023169"/>
    </source>
</evidence>
<proteinExistence type="inferred from homology"/>
<feature type="domain" description="Bacterial sugar transferase" evidence="4">
    <location>
        <begin position="38"/>
        <end position="223"/>
    </location>
</feature>
<evidence type="ECO:0000259" key="4">
    <source>
        <dbReference type="Pfam" id="PF02397"/>
    </source>
</evidence>
<evidence type="ECO:0000313" key="6">
    <source>
        <dbReference type="Proteomes" id="UP001385499"/>
    </source>
</evidence>
<dbReference type="PANTHER" id="PTHR30576">
    <property type="entry name" value="COLANIC BIOSYNTHESIS UDP-GLUCOSE LIPID CARRIER TRANSFERASE"/>
    <property type="match status" value="1"/>
</dbReference>
<keyword evidence="6" id="KW-1185">Reference proteome</keyword>
<keyword evidence="2" id="KW-0270">Exopolysaccharide synthesis</keyword>
<dbReference type="Pfam" id="PF02397">
    <property type="entry name" value="Bac_transf"/>
    <property type="match status" value="1"/>
</dbReference>
<dbReference type="Proteomes" id="UP001385499">
    <property type="component" value="Unassembled WGS sequence"/>
</dbReference>
<accession>A0ABU8TI54</accession>
<name>A0ABU8TI54_9HYPH</name>
<organism evidence="5 6">
    <name type="scientific">Roseibium algae</name>
    <dbReference type="NCBI Taxonomy" id="3123038"/>
    <lineage>
        <taxon>Bacteria</taxon>
        <taxon>Pseudomonadati</taxon>
        <taxon>Pseudomonadota</taxon>
        <taxon>Alphaproteobacteria</taxon>
        <taxon>Hyphomicrobiales</taxon>
        <taxon>Stappiaceae</taxon>
        <taxon>Roseibium</taxon>
    </lineage>
</organism>
<dbReference type="InterPro" id="IPR003362">
    <property type="entry name" value="Bact_transf"/>
</dbReference>